<dbReference type="AlphaFoldDB" id="A0A2N9HEX6"/>
<evidence type="ECO:0008006" key="5">
    <source>
        <dbReference type="Google" id="ProtNLM"/>
    </source>
</evidence>
<evidence type="ECO:0000256" key="2">
    <source>
        <dbReference type="ARBA" id="ARBA00022737"/>
    </source>
</evidence>
<keyword evidence="3" id="KW-0611">Plant defense</keyword>
<protein>
    <recommendedName>
        <fullName evidence="5">Rx N-terminal domain-containing protein</fullName>
    </recommendedName>
</protein>
<dbReference type="InterPro" id="IPR032675">
    <property type="entry name" value="LRR_dom_sf"/>
</dbReference>
<dbReference type="Pfam" id="PF13855">
    <property type="entry name" value="LRR_8"/>
    <property type="match status" value="1"/>
</dbReference>
<dbReference type="InterPro" id="IPR001611">
    <property type="entry name" value="Leu-rich_rpt"/>
</dbReference>
<dbReference type="Gene3D" id="3.80.10.10">
    <property type="entry name" value="Ribonuclease Inhibitor"/>
    <property type="match status" value="1"/>
</dbReference>
<name>A0A2N9HEX6_FAGSY</name>
<evidence type="ECO:0000256" key="3">
    <source>
        <dbReference type="ARBA" id="ARBA00022821"/>
    </source>
</evidence>
<keyword evidence="1" id="KW-0433">Leucine-rich repeat</keyword>
<organism evidence="4">
    <name type="scientific">Fagus sylvatica</name>
    <name type="common">Beechnut</name>
    <dbReference type="NCBI Taxonomy" id="28930"/>
    <lineage>
        <taxon>Eukaryota</taxon>
        <taxon>Viridiplantae</taxon>
        <taxon>Streptophyta</taxon>
        <taxon>Embryophyta</taxon>
        <taxon>Tracheophyta</taxon>
        <taxon>Spermatophyta</taxon>
        <taxon>Magnoliopsida</taxon>
        <taxon>eudicotyledons</taxon>
        <taxon>Gunneridae</taxon>
        <taxon>Pentapetalae</taxon>
        <taxon>rosids</taxon>
        <taxon>fabids</taxon>
        <taxon>Fagales</taxon>
        <taxon>Fagaceae</taxon>
        <taxon>Fagus</taxon>
    </lineage>
</organism>
<dbReference type="PANTHER" id="PTHR33463">
    <property type="entry name" value="NB-ARC DOMAIN-CONTAINING PROTEIN-RELATED"/>
    <property type="match status" value="1"/>
</dbReference>
<dbReference type="SUPFAM" id="SSF52058">
    <property type="entry name" value="L domain-like"/>
    <property type="match status" value="1"/>
</dbReference>
<gene>
    <name evidence="4" type="ORF">FSB_LOCUS40769</name>
</gene>
<sequence>MRAQLLPGKTPKQEVEGWLQDVERMNAEIQAIEREAGEGKCFSRAHVGKLAFKKIGEMEELYQRGVFIDSLVVDPPVSHGETLSQQQVLIGESTAERVKEKIWACLLDDDDVRKIGVYGMGDVPQLPLAIVTIAASFKCLIHDFEWRDALEDLKTSVKGSNNIEAEKVELKNIDEEKFVKMHDLVRDMVLRVASPQFKVEGHLGLEDFSDEGKWGEDLVKASLMYNNISRIPPNASPMCPKLSTLLLQGNKSLKDVPDSLFEHLHGLNVLDLSYTGIESLPNSVSNLENLTTLRLGRCGFLKHVPSLAKLTKLRKLDLEDTGITEVPHGLEMLVNLRYLDLNVDN</sequence>
<accession>A0A2N9HEX6</accession>
<dbReference type="SMART" id="SM00369">
    <property type="entry name" value="LRR_TYP"/>
    <property type="match status" value="3"/>
</dbReference>
<reference evidence="4" key="1">
    <citation type="submission" date="2018-02" db="EMBL/GenBank/DDBJ databases">
        <authorList>
            <person name="Cohen D.B."/>
            <person name="Kent A.D."/>
        </authorList>
    </citation>
    <scope>NUCLEOTIDE SEQUENCE</scope>
</reference>
<dbReference type="EMBL" id="OIVN01003677">
    <property type="protein sequence ID" value="SPD12887.1"/>
    <property type="molecule type" value="Genomic_DNA"/>
</dbReference>
<evidence type="ECO:0000256" key="1">
    <source>
        <dbReference type="ARBA" id="ARBA00022614"/>
    </source>
</evidence>
<dbReference type="InterPro" id="IPR003591">
    <property type="entry name" value="Leu-rich_rpt_typical-subtyp"/>
</dbReference>
<dbReference type="InterPro" id="IPR050905">
    <property type="entry name" value="Plant_NBS-LRR"/>
</dbReference>
<dbReference type="PANTHER" id="PTHR33463:SF187">
    <property type="entry name" value="AND NB-ARC DOMAIN DISEASE RESISTANCE PROTEIN, PUTATIVE-RELATED"/>
    <property type="match status" value="1"/>
</dbReference>
<evidence type="ECO:0000313" key="4">
    <source>
        <dbReference type="EMBL" id="SPD12887.1"/>
    </source>
</evidence>
<keyword evidence="2" id="KW-0677">Repeat</keyword>
<proteinExistence type="predicted"/>